<evidence type="ECO:0000313" key="2">
    <source>
        <dbReference type="Proteomes" id="UP001266807"/>
    </source>
</evidence>
<proteinExistence type="predicted"/>
<organism evidence="1 2">
    <name type="scientific">Paenibacillus peoriae</name>
    <dbReference type="NCBI Taxonomy" id="59893"/>
    <lineage>
        <taxon>Bacteria</taxon>
        <taxon>Bacillati</taxon>
        <taxon>Bacillota</taxon>
        <taxon>Bacilli</taxon>
        <taxon>Bacillales</taxon>
        <taxon>Paenibacillaceae</taxon>
        <taxon>Paenibacillus</taxon>
    </lineage>
</organism>
<dbReference type="RefSeq" id="WP_310168676.1">
    <property type="nucleotide sequence ID" value="NZ_JAVDUG010000004.1"/>
</dbReference>
<gene>
    <name evidence="1" type="ORF">J2W98_003662</name>
</gene>
<comment type="caution">
    <text evidence="1">The sequence shown here is derived from an EMBL/GenBank/DDBJ whole genome shotgun (WGS) entry which is preliminary data.</text>
</comment>
<dbReference type="Proteomes" id="UP001266807">
    <property type="component" value="Unassembled WGS sequence"/>
</dbReference>
<reference evidence="1 2" key="1">
    <citation type="submission" date="2023-07" db="EMBL/GenBank/DDBJ databases">
        <title>Sorghum-associated microbial communities from plants grown in Nebraska, USA.</title>
        <authorList>
            <person name="Schachtman D."/>
        </authorList>
    </citation>
    <scope>NUCLEOTIDE SEQUENCE [LARGE SCALE GENOMIC DNA]</scope>
    <source>
        <strain evidence="1 2">BE143</strain>
    </source>
</reference>
<dbReference type="EMBL" id="JAVDUG010000004">
    <property type="protein sequence ID" value="MDR6779382.1"/>
    <property type="molecule type" value="Genomic_DNA"/>
</dbReference>
<sequence>MGPFYVECSGCGMKIDLHTGKENEDYTIEEHDGEECFFCKDCNTK</sequence>
<name>A0ABU1QIX5_9BACL</name>
<evidence type="ECO:0000313" key="1">
    <source>
        <dbReference type="EMBL" id="MDR6779382.1"/>
    </source>
</evidence>
<accession>A0ABU1QIX5</accession>
<protein>
    <recommendedName>
        <fullName evidence="3">LIM zinc-binding domain-containing protein</fullName>
    </recommendedName>
</protein>
<keyword evidence="2" id="KW-1185">Reference proteome</keyword>
<evidence type="ECO:0008006" key="3">
    <source>
        <dbReference type="Google" id="ProtNLM"/>
    </source>
</evidence>